<dbReference type="GO" id="GO:0047617">
    <property type="term" value="F:fatty acyl-CoA hydrolase activity"/>
    <property type="evidence" value="ECO:0007669"/>
    <property type="project" value="TreeGrafter"/>
</dbReference>
<comment type="caution">
    <text evidence="1">The sequence shown here is derived from an EMBL/GenBank/DDBJ whole genome shotgun (WGS) entry which is preliminary data.</text>
</comment>
<dbReference type="PANTHER" id="PTHR31793">
    <property type="entry name" value="4-HYDROXYBENZOYL-COA THIOESTERASE FAMILY MEMBER"/>
    <property type="match status" value="1"/>
</dbReference>
<dbReference type="Pfam" id="PF13279">
    <property type="entry name" value="4HBT_2"/>
    <property type="match status" value="1"/>
</dbReference>
<evidence type="ECO:0000313" key="1">
    <source>
        <dbReference type="EMBL" id="MBJ8342384.1"/>
    </source>
</evidence>
<dbReference type="EMBL" id="JAEMNV010000011">
    <property type="protein sequence ID" value="MBJ8342384.1"/>
    <property type="molecule type" value="Genomic_DNA"/>
</dbReference>
<keyword evidence="2" id="KW-1185">Reference proteome</keyword>
<dbReference type="Gene3D" id="3.10.129.10">
    <property type="entry name" value="Hotdog Thioesterase"/>
    <property type="match status" value="1"/>
</dbReference>
<evidence type="ECO:0000313" key="2">
    <source>
        <dbReference type="Proteomes" id="UP000655868"/>
    </source>
</evidence>
<reference evidence="1" key="1">
    <citation type="submission" date="2020-12" db="EMBL/GenBank/DDBJ databases">
        <title>Antrihabitans popcorni sp. nov. and Antrihabitans auranticaus sp. nov., isolated from a larva cave.</title>
        <authorList>
            <person name="Lee S.D."/>
            <person name="Kim I.S."/>
        </authorList>
    </citation>
    <scope>NUCLEOTIDE SEQUENCE</scope>
    <source>
        <strain evidence="1">YC3-6</strain>
    </source>
</reference>
<gene>
    <name evidence="1" type="ORF">JGU71_26175</name>
</gene>
<protein>
    <submittedName>
        <fullName evidence="1">Acyl-CoA thioesterase</fullName>
    </submittedName>
</protein>
<dbReference type="AlphaFoldDB" id="A0A934NVK3"/>
<proteinExistence type="predicted"/>
<sequence length="138" mass="15885">MTEPYTCRVEVRWADLDLLGHVNNTKYFEYGMEARVKFYEHCVLHPDGVRRPALVLRKADMDYLRPILLSSGPLTIETWVTHIGTTSYSIRHRMRDKHGELCAEGSAVMVGFDLKQQKPRPLSDEERTALGSYLMSNV</sequence>
<organism evidence="1 2">
    <name type="scientific">Antrihabitans stalagmiti</name>
    <dbReference type="NCBI Taxonomy" id="2799499"/>
    <lineage>
        <taxon>Bacteria</taxon>
        <taxon>Bacillati</taxon>
        <taxon>Actinomycetota</taxon>
        <taxon>Actinomycetes</taxon>
        <taxon>Mycobacteriales</taxon>
        <taxon>Nocardiaceae</taxon>
        <taxon>Antrihabitans</taxon>
    </lineage>
</organism>
<dbReference type="InterPro" id="IPR029069">
    <property type="entry name" value="HotDog_dom_sf"/>
</dbReference>
<dbReference type="PANTHER" id="PTHR31793:SF24">
    <property type="entry name" value="LONG-CHAIN ACYL-COA THIOESTERASE FADM"/>
    <property type="match status" value="1"/>
</dbReference>
<dbReference type="Proteomes" id="UP000655868">
    <property type="component" value="Unassembled WGS sequence"/>
</dbReference>
<name>A0A934NVK3_9NOCA</name>
<dbReference type="CDD" id="cd00586">
    <property type="entry name" value="4HBT"/>
    <property type="match status" value="1"/>
</dbReference>
<dbReference type="InterPro" id="IPR050563">
    <property type="entry name" value="4-hydroxybenzoyl-CoA_TE"/>
</dbReference>
<dbReference type="SUPFAM" id="SSF54637">
    <property type="entry name" value="Thioesterase/thiol ester dehydrase-isomerase"/>
    <property type="match status" value="1"/>
</dbReference>
<dbReference type="RefSeq" id="WP_199707831.1">
    <property type="nucleotide sequence ID" value="NZ_JAEMNV010000011.1"/>
</dbReference>
<accession>A0A934NVK3</accession>